<evidence type="ECO:0000259" key="6">
    <source>
        <dbReference type="Pfam" id="PF14630"/>
    </source>
</evidence>
<evidence type="ECO:0000313" key="7">
    <source>
        <dbReference type="EMBL" id="KAK9809599.1"/>
    </source>
</evidence>
<evidence type="ECO:0008006" key="9">
    <source>
        <dbReference type="Google" id="ProtNLM"/>
    </source>
</evidence>
<organism evidence="7 8">
    <name type="scientific">Symbiochloris irregularis</name>
    <dbReference type="NCBI Taxonomy" id="706552"/>
    <lineage>
        <taxon>Eukaryota</taxon>
        <taxon>Viridiplantae</taxon>
        <taxon>Chlorophyta</taxon>
        <taxon>core chlorophytes</taxon>
        <taxon>Trebouxiophyceae</taxon>
        <taxon>Trebouxiales</taxon>
        <taxon>Trebouxiaceae</taxon>
        <taxon>Symbiochloris</taxon>
    </lineage>
</organism>
<evidence type="ECO:0000256" key="4">
    <source>
        <dbReference type="SAM" id="MobiDB-lite"/>
    </source>
</evidence>
<evidence type="ECO:0000256" key="1">
    <source>
        <dbReference type="ARBA" id="ARBA00006269"/>
    </source>
</evidence>
<comment type="similarity">
    <text evidence="1">Belongs to the ORC5 family.</text>
</comment>
<dbReference type="GO" id="GO:0005664">
    <property type="term" value="C:nuclear origin of replication recognition complex"/>
    <property type="evidence" value="ECO:0007669"/>
    <property type="project" value="TreeGrafter"/>
</dbReference>
<dbReference type="GO" id="GO:0006270">
    <property type="term" value="P:DNA replication initiation"/>
    <property type="evidence" value="ECO:0007669"/>
    <property type="project" value="TreeGrafter"/>
</dbReference>
<protein>
    <recommendedName>
        <fullName evidence="9">Origin recognition complex subunit 5</fullName>
    </recommendedName>
</protein>
<dbReference type="Proteomes" id="UP001465755">
    <property type="component" value="Unassembled WGS sequence"/>
</dbReference>
<keyword evidence="8" id="KW-1185">Reference proteome</keyword>
<reference evidence="7 8" key="1">
    <citation type="journal article" date="2024" name="Nat. Commun.">
        <title>Phylogenomics reveals the evolutionary origins of lichenization in chlorophyte algae.</title>
        <authorList>
            <person name="Puginier C."/>
            <person name="Libourel C."/>
            <person name="Otte J."/>
            <person name="Skaloud P."/>
            <person name="Haon M."/>
            <person name="Grisel S."/>
            <person name="Petersen M."/>
            <person name="Berrin J.G."/>
            <person name="Delaux P.M."/>
            <person name="Dal Grande F."/>
            <person name="Keller J."/>
        </authorList>
    </citation>
    <scope>NUCLEOTIDE SEQUENCE [LARGE SCALE GENOMIC DNA]</scope>
    <source>
        <strain evidence="7 8">SAG 2036</strain>
    </source>
</reference>
<accession>A0AAW1PNA4</accession>
<dbReference type="PANTHER" id="PTHR12705">
    <property type="entry name" value="ORIGIN RECOGNITION COMPLEX SUBUNIT 5"/>
    <property type="match status" value="1"/>
</dbReference>
<proteinExistence type="inferred from homology"/>
<evidence type="ECO:0000256" key="2">
    <source>
        <dbReference type="ARBA" id="ARBA00022741"/>
    </source>
</evidence>
<dbReference type="InterPro" id="IPR047088">
    <property type="entry name" value="ORC5_C"/>
</dbReference>
<feature type="domain" description="Orc1-like AAA ATPase" evidence="5">
    <location>
        <begin position="18"/>
        <end position="158"/>
    </location>
</feature>
<evidence type="ECO:0000259" key="5">
    <source>
        <dbReference type="Pfam" id="PF13191"/>
    </source>
</evidence>
<dbReference type="Pfam" id="PF14630">
    <property type="entry name" value="ORC5_C"/>
    <property type="match status" value="1"/>
</dbReference>
<dbReference type="InterPro" id="IPR041664">
    <property type="entry name" value="AAA_16"/>
</dbReference>
<evidence type="ECO:0000313" key="8">
    <source>
        <dbReference type="Proteomes" id="UP001465755"/>
    </source>
</evidence>
<gene>
    <name evidence="7" type="ORF">WJX73_006476</name>
</gene>
<evidence type="ECO:0000256" key="3">
    <source>
        <dbReference type="ARBA" id="ARBA00022840"/>
    </source>
</evidence>
<dbReference type="EMBL" id="JALJOQ010000018">
    <property type="protein sequence ID" value="KAK9809599.1"/>
    <property type="molecule type" value="Genomic_DNA"/>
</dbReference>
<dbReference type="GO" id="GO:0003688">
    <property type="term" value="F:DNA replication origin binding"/>
    <property type="evidence" value="ECO:0007669"/>
    <property type="project" value="TreeGrafter"/>
</dbReference>
<dbReference type="InterPro" id="IPR027417">
    <property type="entry name" value="P-loop_NTPase"/>
</dbReference>
<comment type="caution">
    <text evidence="7">The sequence shown here is derived from an EMBL/GenBank/DDBJ whole genome shotgun (WGS) entry which is preliminary data.</text>
</comment>
<keyword evidence="3" id="KW-0067">ATP-binding</keyword>
<dbReference type="InterPro" id="IPR020796">
    <property type="entry name" value="ORC5"/>
</dbReference>
<dbReference type="Gene3D" id="3.40.50.300">
    <property type="entry name" value="P-loop containing nucleotide triphosphate hydrolases"/>
    <property type="match status" value="1"/>
</dbReference>
<dbReference type="Pfam" id="PF13191">
    <property type="entry name" value="AAA_16"/>
    <property type="match status" value="1"/>
</dbReference>
<keyword evidence="2" id="KW-0547">Nucleotide-binding</keyword>
<dbReference type="SUPFAM" id="SSF52540">
    <property type="entry name" value="P-loop containing nucleoside triphosphate hydrolases"/>
    <property type="match status" value="1"/>
</dbReference>
<sequence>MAQPPIDKQGVLQALTSRFPGRTEQIEQLSAIVGDGRVAATPVVVHGGPSTGKTAVVREVFASLKVPCAHISCNEHRAAKALLLSVAAQFKGRKRGHWDSGSGESRSEQVSDVLWQLPGLAPPHMPAHYIILDHAHRLASLPVLQILMRLRELTGANIGIVLLSHLAGGSGFLQHGSHNCPPAVEIAFPDYTDNQLVQILALSAPLDEVPAQDKGPMLAAYHAFLLSVVLPLVARSSRRVEDLHAVAQKMWPAYLRPVREGSAQVSERGRLHAAVRPLMQAYSQAANTDAFSGTSGSAAGPSSRSGSTLDLELPYCAKWLLLAAYVASRNRPSVDRRLFDPEHRGRRRKGQHVHDRQVETATEAAMQGPHAFPLERLLSIFWHLMRAEAEQQLSPAAELAAEVFGQIASLTCLRLLVQVSPEALEDAKYRCNVSEDLARTVARNVRFPLESYLLYT</sequence>
<dbReference type="Gene3D" id="1.10.8.60">
    <property type="match status" value="1"/>
</dbReference>
<dbReference type="AlphaFoldDB" id="A0AAW1PNA4"/>
<feature type="region of interest" description="Disordered" evidence="4">
    <location>
        <begin position="336"/>
        <end position="355"/>
    </location>
</feature>
<feature type="domain" description="Origin recognition complex subunit 5 C-terminal" evidence="6">
    <location>
        <begin position="313"/>
        <end position="453"/>
    </location>
</feature>
<name>A0AAW1PNA4_9CHLO</name>
<dbReference type="PANTHER" id="PTHR12705:SF0">
    <property type="entry name" value="ORIGIN RECOGNITION COMPLEX SUBUNIT 5"/>
    <property type="match status" value="1"/>
</dbReference>